<dbReference type="EMBL" id="GG662767">
    <property type="protein sequence ID" value="EAR91990.2"/>
    <property type="molecule type" value="Genomic_DNA"/>
</dbReference>
<dbReference type="AlphaFoldDB" id="Q234L3"/>
<accession>Q234L3</accession>
<proteinExistence type="predicted"/>
<protein>
    <submittedName>
        <fullName evidence="1">Uncharacterized protein</fullName>
    </submittedName>
</protein>
<dbReference type="GeneID" id="7841252"/>
<dbReference type="Proteomes" id="UP000009168">
    <property type="component" value="Unassembled WGS sequence"/>
</dbReference>
<name>Q234L3_TETTS</name>
<organism evidence="1 2">
    <name type="scientific">Tetrahymena thermophila (strain SB210)</name>
    <dbReference type="NCBI Taxonomy" id="312017"/>
    <lineage>
        <taxon>Eukaryota</taxon>
        <taxon>Sar</taxon>
        <taxon>Alveolata</taxon>
        <taxon>Ciliophora</taxon>
        <taxon>Intramacronucleata</taxon>
        <taxon>Oligohymenophorea</taxon>
        <taxon>Hymenostomatida</taxon>
        <taxon>Tetrahymenina</taxon>
        <taxon>Tetrahymenidae</taxon>
        <taxon>Tetrahymena</taxon>
    </lineage>
</organism>
<dbReference type="RefSeq" id="XP_001012235.2">
    <property type="nucleotide sequence ID" value="XM_001012235.2"/>
</dbReference>
<dbReference type="InParanoid" id="Q234L3"/>
<evidence type="ECO:0000313" key="1">
    <source>
        <dbReference type="EMBL" id="EAR91990.2"/>
    </source>
</evidence>
<keyword evidence="2" id="KW-1185">Reference proteome</keyword>
<gene>
    <name evidence="1" type="ORF">TTHERM_00102850</name>
</gene>
<evidence type="ECO:0000313" key="2">
    <source>
        <dbReference type="Proteomes" id="UP000009168"/>
    </source>
</evidence>
<dbReference type="KEGG" id="tet:TTHERM_00102850"/>
<sequence length="60" mass="6872">MILTKPNLLEVDEGVLTDISLSLQKYDTQKVRGANLSFLKTQKAHIDQKFYQAKEETFKG</sequence>
<reference evidence="2" key="1">
    <citation type="journal article" date="2006" name="PLoS Biol.">
        <title>Macronuclear genome sequence of the ciliate Tetrahymena thermophila, a model eukaryote.</title>
        <authorList>
            <person name="Eisen J.A."/>
            <person name="Coyne R.S."/>
            <person name="Wu M."/>
            <person name="Wu D."/>
            <person name="Thiagarajan M."/>
            <person name="Wortman J.R."/>
            <person name="Badger J.H."/>
            <person name="Ren Q."/>
            <person name="Amedeo P."/>
            <person name="Jones K.M."/>
            <person name="Tallon L.J."/>
            <person name="Delcher A.L."/>
            <person name="Salzberg S.L."/>
            <person name="Silva J.C."/>
            <person name="Haas B.J."/>
            <person name="Majoros W.H."/>
            <person name="Farzad M."/>
            <person name="Carlton J.M."/>
            <person name="Smith R.K. Jr."/>
            <person name="Garg J."/>
            <person name="Pearlman R.E."/>
            <person name="Karrer K.M."/>
            <person name="Sun L."/>
            <person name="Manning G."/>
            <person name="Elde N.C."/>
            <person name="Turkewitz A.P."/>
            <person name="Asai D.J."/>
            <person name="Wilkes D.E."/>
            <person name="Wang Y."/>
            <person name="Cai H."/>
            <person name="Collins K."/>
            <person name="Stewart B.A."/>
            <person name="Lee S.R."/>
            <person name="Wilamowska K."/>
            <person name="Weinberg Z."/>
            <person name="Ruzzo W.L."/>
            <person name="Wloga D."/>
            <person name="Gaertig J."/>
            <person name="Frankel J."/>
            <person name="Tsao C.-C."/>
            <person name="Gorovsky M.A."/>
            <person name="Keeling P.J."/>
            <person name="Waller R.F."/>
            <person name="Patron N.J."/>
            <person name="Cherry J.M."/>
            <person name="Stover N.A."/>
            <person name="Krieger C.J."/>
            <person name="del Toro C."/>
            <person name="Ryder H.F."/>
            <person name="Williamson S.C."/>
            <person name="Barbeau R.A."/>
            <person name="Hamilton E.P."/>
            <person name="Orias E."/>
        </authorList>
    </citation>
    <scope>NUCLEOTIDE SEQUENCE [LARGE SCALE GENOMIC DNA]</scope>
    <source>
        <strain evidence="2">SB210</strain>
    </source>
</reference>
<dbReference type="HOGENOM" id="CLU_1417781_0_0_1"/>